<comment type="caution">
    <text evidence="1">The sequence shown here is derived from an EMBL/GenBank/DDBJ whole genome shotgun (WGS) entry which is preliminary data.</text>
</comment>
<dbReference type="EMBL" id="RCHU01000622">
    <property type="protein sequence ID" value="TKR99553.1"/>
    <property type="molecule type" value="Genomic_DNA"/>
</dbReference>
<dbReference type="InterPro" id="IPR046849">
    <property type="entry name" value="E2_motif"/>
</dbReference>
<protein>
    <submittedName>
        <fullName evidence="1">Pentatricopeptide repeat-containing protein</fullName>
    </submittedName>
</protein>
<sequence length="116" mass="13344">MLQVDKDVAKIRDLMTKRRLQKIPGYTWIEVDNIIHQFGAGESSHPRSKEIDEMLRSWSQKMDSLDMMPAGFTTLRKAPVPAETIVHNKSLAGQLNDRSYSGMERAYRRSFSKGFL</sequence>
<gene>
    <name evidence="1" type="ORF">D5086_0000189830</name>
</gene>
<proteinExistence type="predicted"/>
<evidence type="ECO:0000313" key="1">
    <source>
        <dbReference type="EMBL" id="TKR99553.1"/>
    </source>
</evidence>
<organism evidence="1">
    <name type="scientific">Populus alba</name>
    <name type="common">White poplar</name>
    <dbReference type="NCBI Taxonomy" id="43335"/>
    <lineage>
        <taxon>Eukaryota</taxon>
        <taxon>Viridiplantae</taxon>
        <taxon>Streptophyta</taxon>
        <taxon>Embryophyta</taxon>
        <taxon>Tracheophyta</taxon>
        <taxon>Spermatophyta</taxon>
        <taxon>Magnoliopsida</taxon>
        <taxon>eudicotyledons</taxon>
        <taxon>Gunneridae</taxon>
        <taxon>Pentapetalae</taxon>
        <taxon>rosids</taxon>
        <taxon>fabids</taxon>
        <taxon>Malpighiales</taxon>
        <taxon>Salicaceae</taxon>
        <taxon>Saliceae</taxon>
        <taxon>Populus</taxon>
    </lineage>
</organism>
<name>A0A4U5PRG0_POPAL</name>
<accession>A0A4U5PRG0</accession>
<dbReference type="STRING" id="43335.A0A4U5PRG0"/>
<reference evidence="1" key="1">
    <citation type="submission" date="2018-10" db="EMBL/GenBank/DDBJ databases">
        <title>Population genomic analysis revealed the cold adaptation of white poplar.</title>
        <authorList>
            <person name="Liu Y.-J."/>
        </authorList>
    </citation>
    <scope>NUCLEOTIDE SEQUENCE [LARGE SCALE GENOMIC DNA]</scope>
    <source>
        <strain evidence="1">PAL-ZL1</strain>
    </source>
</reference>
<dbReference type="AlphaFoldDB" id="A0A4U5PRG0"/>
<dbReference type="Pfam" id="PF20430">
    <property type="entry name" value="Eplus_motif"/>
    <property type="match status" value="1"/>
</dbReference>